<name>A0A3S8ZRV4_9NEIS</name>
<dbReference type="OrthoDB" id="9182288at2"/>
<dbReference type="RefSeq" id="WP_125972720.1">
    <property type="nucleotide sequence ID" value="NZ_CP034433.1"/>
</dbReference>
<dbReference type="AlphaFoldDB" id="A0A3S8ZRV4"/>
<dbReference type="KEGG" id="iod:EJO50_06900"/>
<reference evidence="1 2" key="1">
    <citation type="submission" date="2018-12" db="EMBL/GenBank/DDBJ databases">
        <title>Complete genome sequence of Iodobacter sp. H11R3.</title>
        <authorList>
            <person name="Bae J.-W."/>
        </authorList>
    </citation>
    <scope>NUCLEOTIDE SEQUENCE [LARGE SCALE GENOMIC DNA]</scope>
    <source>
        <strain evidence="1 2">H11R3</strain>
    </source>
</reference>
<protein>
    <submittedName>
        <fullName evidence="1">Uncharacterized protein</fullName>
    </submittedName>
</protein>
<dbReference type="Proteomes" id="UP000282438">
    <property type="component" value="Chromosome"/>
</dbReference>
<dbReference type="EMBL" id="CP034433">
    <property type="protein sequence ID" value="AZN36233.1"/>
    <property type="molecule type" value="Genomic_DNA"/>
</dbReference>
<organism evidence="1 2">
    <name type="scientific">Iodobacter ciconiae</name>
    <dbReference type="NCBI Taxonomy" id="2496266"/>
    <lineage>
        <taxon>Bacteria</taxon>
        <taxon>Pseudomonadati</taxon>
        <taxon>Pseudomonadota</taxon>
        <taxon>Betaproteobacteria</taxon>
        <taxon>Neisseriales</taxon>
        <taxon>Chitinibacteraceae</taxon>
        <taxon>Iodobacter</taxon>
    </lineage>
</organism>
<evidence type="ECO:0000313" key="2">
    <source>
        <dbReference type="Proteomes" id="UP000282438"/>
    </source>
</evidence>
<keyword evidence="2" id="KW-1185">Reference proteome</keyword>
<evidence type="ECO:0000313" key="1">
    <source>
        <dbReference type="EMBL" id="AZN36233.1"/>
    </source>
</evidence>
<sequence>MDIQYQEFLSNIAKIELISRQIKKSTEIEYELMVKNHQSLAGNTKERYSNSHHNMFFRSLTSGEAILYDHMSLDFEQRVKDLIKRHNKHSLWLLAEAFEYFEDLVELMYAHIGHNEPSVWPQDKKKLETTESLAQKPLEWFIQKAKDGQLALHKKLECIRKLFPALVSIEKTNYFKIDLRFTICLIEMLRHIIVHNNGRINDITKFTAETFRRAGISNNGKYDSQKSQLIYNFVTSDEKGYHVTMLEIQVTDTPFHIDRLNNLLNYMLAYAHYIYHSLIRPTYFCQHKLEPTIP</sequence>
<proteinExistence type="predicted"/>
<gene>
    <name evidence="1" type="ORF">EJO50_06900</name>
</gene>
<accession>A0A3S8ZRV4</accession>